<dbReference type="PANTHER" id="PTHR24095">
    <property type="entry name" value="ACETYL-COENZYME A SYNTHETASE"/>
    <property type="match status" value="1"/>
</dbReference>
<accession>A0ABU7Z9H7</accession>
<dbReference type="NCBIfam" id="TIGR02188">
    <property type="entry name" value="Ac_CoA_lig_AcsA"/>
    <property type="match status" value="1"/>
</dbReference>
<feature type="binding site" evidence="6">
    <location>
        <begin position="396"/>
        <end position="398"/>
    </location>
    <ligand>
        <name>ATP</name>
        <dbReference type="ChEBI" id="CHEBI:30616"/>
    </ligand>
</feature>
<evidence type="ECO:0000256" key="6">
    <source>
        <dbReference type="HAMAP-Rule" id="MF_01123"/>
    </source>
</evidence>
<keyword evidence="2 6" id="KW-0436">Ligase</keyword>
<evidence type="ECO:0000259" key="9">
    <source>
        <dbReference type="Pfam" id="PF16177"/>
    </source>
</evidence>
<dbReference type="Pfam" id="PF00501">
    <property type="entry name" value="AMP-binding"/>
    <property type="match status" value="1"/>
</dbReference>
<proteinExistence type="inferred from homology"/>
<feature type="binding site" evidence="6">
    <location>
        <position position="320"/>
    </location>
    <ligand>
        <name>CoA</name>
        <dbReference type="ChEBI" id="CHEBI:57287"/>
    </ligand>
</feature>
<feature type="binding site" evidence="6">
    <location>
        <position position="551"/>
    </location>
    <ligand>
        <name>Mg(2+)</name>
        <dbReference type="ChEBI" id="CHEBI:18420"/>
    </ligand>
</feature>
<comment type="caution">
    <text evidence="10">The sequence shown here is derived from an EMBL/GenBank/DDBJ whole genome shotgun (WGS) entry which is preliminary data.</text>
</comment>
<dbReference type="InterPro" id="IPR011904">
    <property type="entry name" value="Ac_CoA_lig"/>
</dbReference>
<evidence type="ECO:0000256" key="2">
    <source>
        <dbReference type="ARBA" id="ARBA00022598"/>
    </source>
</evidence>
<evidence type="ECO:0000256" key="1">
    <source>
        <dbReference type="ARBA" id="ARBA00006432"/>
    </source>
</evidence>
<reference evidence="10" key="1">
    <citation type="journal article" date="2024" name="Antonie Van Leeuwenhoek">
        <title>Isoptericola haloaureus sp. nov., a dimorphic actinobacterium isolated from mangrove sediments of southeast India, implicating biosaline agricultural significance through nitrogen fixation and salt tolerance genes.</title>
        <authorList>
            <person name="Prathaban M."/>
            <person name="Prathiviraj R."/>
            <person name="Ravichandran M."/>
            <person name="Natarajan S.D."/>
            <person name="Sobanaa M."/>
            <person name="Hari Krishna Kumar S."/>
            <person name="Chandrasekar V."/>
            <person name="Selvin J."/>
        </authorList>
    </citation>
    <scope>NUCLEOTIDE SEQUENCE</scope>
    <source>
        <strain evidence="10">MP1014</strain>
    </source>
</reference>
<dbReference type="InterPro" id="IPR025110">
    <property type="entry name" value="AMP-bd_C"/>
</dbReference>
<keyword evidence="5 6" id="KW-0007">Acetylation</keyword>
<feature type="modified residue" description="N6-acetyllysine" evidence="6">
    <location>
        <position position="625"/>
    </location>
</feature>
<dbReference type="Gene3D" id="3.30.300.30">
    <property type="match status" value="1"/>
</dbReference>
<dbReference type="Gene3D" id="3.40.50.12780">
    <property type="entry name" value="N-terminal domain of ligase-like"/>
    <property type="match status" value="1"/>
</dbReference>
<keyword evidence="6" id="KW-0479">Metal-binding</keyword>
<comment type="function">
    <text evidence="6">Catalyzes the conversion of acetate into acetyl-CoA (AcCoA), an essential intermediate at the junction of anabolic and catabolic pathways. AcsA undergoes a two-step reaction. In the first half reaction, AcsA combines acetate with ATP to form acetyl-adenylate (AcAMP) intermediate. In the second half reaction, it can then transfer the acetyl group from AcAMP to the sulfhydryl group of CoA, forming the product AcCoA.</text>
</comment>
<dbReference type="InterPro" id="IPR020845">
    <property type="entry name" value="AMP-binding_CS"/>
</dbReference>
<sequence>MTDTQSSSPSLENLLHETRTFPPSPEFAVQANAQPSLYEDAAADRLEFWARQARELVSWRTPFTETLDWSGAPVARWFADGTLNAAYNAVDRHVEAGNGDRVAIHFEGEPGDTRTVTYADLQREVSRAANALAALGVESGDRVVIYMPMLVESVVAMLACARIGAAHSVVFGGFSADALRSRIADAEAKVVITADGGYRRGAPSSLKPAVDEALTGEGAESVQHVLVVRRTEQDVEWTEGRDVWWHDAVEAADTYHEPVWVEAEHPLFILYTSGTTGKPKGILHTTGGYLTQAAYTHRNVFDLKAESDVYWCSADIGWVTGHTYIVYGPMLNGATQVLYEGTPDTPHKGRWWEIVEKYKVSLFYTAPTAIRACMKWGEEIPAEFDLSSLRLLGSVGEPINPEAWMWYRRVIGGDTAPIVDTWWQTETGAIMISPLPGVTAAKPGSAQVPLPGISADVVDDEARPVPDGGGGYLVLSEPWPSMLRGIWGDLQRFKDTYWSRFPGLYFAGDGAKKDEDGDIWLLGRVDDVMNVSGHRLSTTEIESALVSNDLVAEAAVVGASDELSGQAVVAFVILRGEHADEASTDEGSARIEKTLRDHVAKEIGPIAKPRKILVVPELPKTRSGKIMRRLLRDVAENREVGDATTLADSSVMNLIQAGLAKPSED</sequence>
<dbReference type="Pfam" id="PF16177">
    <property type="entry name" value="ACAS_N"/>
    <property type="match status" value="1"/>
</dbReference>
<evidence type="ECO:0000256" key="3">
    <source>
        <dbReference type="ARBA" id="ARBA00022741"/>
    </source>
</evidence>
<dbReference type="EMBL" id="JBAGLP010000118">
    <property type="protein sequence ID" value="MEG3616185.1"/>
    <property type="molecule type" value="Genomic_DNA"/>
</dbReference>
<feature type="binding site" evidence="6">
    <location>
        <position position="509"/>
    </location>
    <ligand>
        <name>ATP</name>
        <dbReference type="ChEBI" id="CHEBI:30616"/>
    </ligand>
</feature>
<dbReference type="CDD" id="cd05966">
    <property type="entry name" value="ACS"/>
    <property type="match status" value="1"/>
</dbReference>
<evidence type="ECO:0000313" key="11">
    <source>
        <dbReference type="Proteomes" id="UP001310387"/>
    </source>
</evidence>
<dbReference type="NCBIfam" id="NF001208">
    <property type="entry name" value="PRK00174.1"/>
    <property type="match status" value="1"/>
</dbReference>
<feature type="binding site" evidence="6">
    <location>
        <position position="546"/>
    </location>
    <ligand>
        <name>Mg(2+)</name>
        <dbReference type="ChEBI" id="CHEBI:18420"/>
    </ligand>
</feature>
<dbReference type="Proteomes" id="UP001310387">
    <property type="component" value="Unassembled WGS sequence"/>
</dbReference>
<gene>
    <name evidence="10" type="primary">acs</name>
    <name evidence="6" type="synonym">acsA</name>
    <name evidence="10" type="ORF">V5O49_13710</name>
</gene>
<feature type="domain" description="AMP-dependent synthetase/ligase" evidence="7">
    <location>
        <begin position="96"/>
        <end position="487"/>
    </location>
</feature>
<dbReference type="Pfam" id="PF13193">
    <property type="entry name" value="AMP-binding_C"/>
    <property type="match status" value="1"/>
</dbReference>
<feature type="binding site" evidence="6">
    <location>
        <begin position="420"/>
        <end position="425"/>
    </location>
    <ligand>
        <name>ATP</name>
        <dbReference type="ChEBI" id="CHEBI:30616"/>
    </ligand>
</feature>
<keyword evidence="11" id="KW-1185">Reference proteome</keyword>
<keyword evidence="6" id="KW-0460">Magnesium</keyword>
<feature type="binding site" evidence="6">
    <location>
        <position position="532"/>
    </location>
    <ligand>
        <name>CoA</name>
        <dbReference type="ChEBI" id="CHEBI:57287"/>
    </ligand>
</feature>
<evidence type="ECO:0000313" key="10">
    <source>
        <dbReference type="EMBL" id="MEG3616185.1"/>
    </source>
</evidence>
<dbReference type="GO" id="GO:0003987">
    <property type="term" value="F:acetate-CoA ligase activity"/>
    <property type="evidence" value="ECO:0007669"/>
    <property type="project" value="UniProtKB-EC"/>
</dbReference>
<dbReference type="HAMAP" id="MF_01123">
    <property type="entry name" value="Ac_CoA_synth"/>
    <property type="match status" value="1"/>
</dbReference>
<keyword evidence="4 6" id="KW-0067">ATP-binding</keyword>
<evidence type="ECO:0000259" key="8">
    <source>
        <dbReference type="Pfam" id="PF13193"/>
    </source>
</evidence>
<comment type="PTM">
    <text evidence="6">Acetylated. Deacetylation by the SIR2-homolog deacetylase activates the enzyme.</text>
</comment>
<evidence type="ECO:0000259" key="7">
    <source>
        <dbReference type="Pfam" id="PF00501"/>
    </source>
</evidence>
<evidence type="ECO:0000256" key="5">
    <source>
        <dbReference type="ARBA" id="ARBA00022990"/>
    </source>
</evidence>
<reference evidence="10" key="2">
    <citation type="submission" date="2024-02" db="EMBL/GenBank/DDBJ databases">
        <authorList>
            <person name="Prathaban M."/>
            <person name="Mythili R."/>
            <person name="Sharmila Devi N."/>
            <person name="Sobanaa M."/>
            <person name="Prathiviraj R."/>
            <person name="Selvin J."/>
        </authorList>
    </citation>
    <scope>NUCLEOTIDE SEQUENCE</scope>
    <source>
        <strain evidence="10">MP1014</strain>
    </source>
</reference>
<keyword evidence="3 6" id="KW-0547">Nucleotide-binding</keyword>
<comment type="similarity">
    <text evidence="1 6">Belongs to the ATP-dependent AMP-binding enzyme family.</text>
</comment>
<comment type="catalytic activity">
    <reaction evidence="6">
        <text>acetate + ATP + CoA = acetyl-CoA + AMP + diphosphate</text>
        <dbReference type="Rhea" id="RHEA:23176"/>
        <dbReference type="ChEBI" id="CHEBI:30089"/>
        <dbReference type="ChEBI" id="CHEBI:30616"/>
        <dbReference type="ChEBI" id="CHEBI:33019"/>
        <dbReference type="ChEBI" id="CHEBI:57287"/>
        <dbReference type="ChEBI" id="CHEBI:57288"/>
        <dbReference type="ChEBI" id="CHEBI:456215"/>
        <dbReference type="EC" id="6.2.1.1"/>
    </reaction>
</comment>
<dbReference type="PROSITE" id="PS00455">
    <property type="entry name" value="AMP_BINDING"/>
    <property type="match status" value="1"/>
</dbReference>
<feature type="binding site" evidence="6">
    <location>
        <position position="524"/>
    </location>
    <ligand>
        <name>ATP</name>
        <dbReference type="ChEBI" id="CHEBI:30616"/>
    </ligand>
</feature>
<protein>
    <recommendedName>
        <fullName evidence="6">Acetyl-coenzyme A synthetase</fullName>
        <shortName evidence="6">AcCoA synthetase</shortName>
        <shortName evidence="6">Acs</shortName>
        <ecNumber evidence="6">6.2.1.1</ecNumber>
    </recommendedName>
    <alternativeName>
        <fullName evidence="6">Acetate--CoA ligase</fullName>
    </alternativeName>
    <alternativeName>
        <fullName evidence="6">Acyl-activating enzyme</fullName>
    </alternativeName>
</protein>
<dbReference type="InterPro" id="IPR032387">
    <property type="entry name" value="ACAS_N"/>
</dbReference>
<comment type="cofactor">
    <cofactor evidence="6">
        <name>Mg(2+)</name>
        <dbReference type="ChEBI" id="CHEBI:18420"/>
    </cofactor>
</comment>
<feature type="domain" description="Acetyl-coenzyme A synthetase N-terminal" evidence="9">
    <location>
        <begin position="36"/>
        <end position="89"/>
    </location>
</feature>
<dbReference type="InterPro" id="IPR042099">
    <property type="entry name" value="ANL_N_sf"/>
</dbReference>
<dbReference type="InterPro" id="IPR045851">
    <property type="entry name" value="AMP-bd_C_sf"/>
</dbReference>
<dbReference type="RefSeq" id="WP_332902690.1">
    <property type="nucleotide sequence ID" value="NZ_JBAGLP010000118.1"/>
</dbReference>
<dbReference type="InterPro" id="IPR000873">
    <property type="entry name" value="AMP-dep_synth/lig_dom"/>
</dbReference>
<comment type="caution">
    <text evidence="6">Lacks conserved residue(s) required for the propagation of feature annotation.</text>
</comment>
<feature type="binding site" evidence="6">
    <location>
        <begin position="199"/>
        <end position="202"/>
    </location>
    <ligand>
        <name>CoA</name>
        <dbReference type="ChEBI" id="CHEBI:57287"/>
    </ligand>
</feature>
<organism evidence="10 11">
    <name type="scientific">Isoptericola haloaureus</name>
    <dbReference type="NCBI Taxonomy" id="1542902"/>
    <lineage>
        <taxon>Bacteria</taxon>
        <taxon>Bacillati</taxon>
        <taxon>Actinomycetota</taxon>
        <taxon>Actinomycetes</taxon>
        <taxon>Micrococcales</taxon>
        <taxon>Promicromonosporaceae</taxon>
        <taxon>Isoptericola</taxon>
    </lineage>
</organism>
<dbReference type="PANTHER" id="PTHR24095:SF14">
    <property type="entry name" value="ACETYL-COENZYME A SYNTHETASE 1"/>
    <property type="match status" value="1"/>
</dbReference>
<dbReference type="SUPFAM" id="SSF56801">
    <property type="entry name" value="Acetyl-CoA synthetase-like"/>
    <property type="match status" value="1"/>
</dbReference>
<feature type="binding site" evidence="6">
    <location>
        <position position="535"/>
    </location>
    <ligand>
        <name>ATP</name>
        <dbReference type="ChEBI" id="CHEBI:30616"/>
    </ligand>
</feature>
<evidence type="ECO:0000256" key="4">
    <source>
        <dbReference type="ARBA" id="ARBA00022840"/>
    </source>
</evidence>
<feature type="domain" description="AMP-binding enzyme C-terminal" evidence="8">
    <location>
        <begin position="540"/>
        <end position="625"/>
    </location>
</feature>
<name>A0ABU7Z9H7_9MICO</name>
<dbReference type="EC" id="6.2.1.1" evidence="6"/>